<accession>A0ABP8GY25</accession>
<proteinExistence type="predicted"/>
<keyword evidence="2 5" id="KW-0812">Transmembrane</keyword>
<keyword evidence="8" id="KW-1185">Reference proteome</keyword>
<feature type="transmembrane region" description="Helical" evidence="5">
    <location>
        <begin position="73"/>
        <end position="95"/>
    </location>
</feature>
<protein>
    <recommendedName>
        <fullName evidence="6">GtrA/DPMS transmembrane domain-containing protein</fullName>
    </recommendedName>
</protein>
<feature type="transmembrane region" description="Helical" evidence="5">
    <location>
        <begin position="135"/>
        <end position="153"/>
    </location>
</feature>
<dbReference type="RefSeq" id="WP_345255902.1">
    <property type="nucleotide sequence ID" value="NZ_BAABGY010000007.1"/>
</dbReference>
<evidence type="ECO:0000256" key="5">
    <source>
        <dbReference type="SAM" id="Phobius"/>
    </source>
</evidence>
<evidence type="ECO:0000256" key="3">
    <source>
        <dbReference type="ARBA" id="ARBA00022989"/>
    </source>
</evidence>
<feature type="domain" description="GtrA/DPMS transmembrane" evidence="6">
    <location>
        <begin position="33"/>
        <end position="160"/>
    </location>
</feature>
<feature type="transmembrane region" description="Helical" evidence="5">
    <location>
        <begin position="32"/>
        <end position="53"/>
    </location>
</feature>
<dbReference type="Proteomes" id="UP001501725">
    <property type="component" value="Unassembled WGS sequence"/>
</dbReference>
<evidence type="ECO:0000256" key="2">
    <source>
        <dbReference type="ARBA" id="ARBA00022692"/>
    </source>
</evidence>
<keyword evidence="4 5" id="KW-0472">Membrane</keyword>
<keyword evidence="3 5" id="KW-1133">Transmembrane helix</keyword>
<comment type="subcellular location">
    <subcellularLocation>
        <location evidence="1">Membrane</location>
        <topology evidence="1">Multi-pass membrane protein</topology>
    </subcellularLocation>
</comment>
<dbReference type="Pfam" id="PF04138">
    <property type="entry name" value="GtrA_DPMS_TM"/>
    <property type="match status" value="1"/>
</dbReference>
<feature type="transmembrane region" description="Helical" evidence="5">
    <location>
        <begin position="107"/>
        <end position="129"/>
    </location>
</feature>
<evidence type="ECO:0000256" key="4">
    <source>
        <dbReference type="ARBA" id="ARBA00023136"/>
    </source>
</evidence>
<comment type="caution">
    <text evidence="7">The sequence shown here is derived from an EMBL/GenBank/DDBJ whole genome shotgun (WGS) entry which is preliminary data.</text>
</comment>
<sequence>MKRVHRTIRKAILQVIDLFYPPFRKVMTVQMFRYAACGGGNTVLNILVYYIAYNFVLEKQVLDLGFIAFTPHIAAFLIAFCITFPIGFYLSMFVVFQGSYLKRRVQLWRYFLVAMACVVLNYVLLKVFVEILGMYPTPSLMATTGIVVLFSYLSQRHFSFRSQAQG</sequence>
<evidence type="ECO:0000259" key="6">
    <source>
        <dbReference type="Pfam" id="PF04138"/>
    </source>
</evidence>
<organism evidence="7 8">
    <name type="scientific">Flaviaesturariibacter amylovorans</name>
    <dbReference type="NCBI Taxonomy" id="1084520"/>
    <lineage>
        <taxon>Bacteria</taxon>
        <taxon>Pseudomonadati</taxon>
        <taxon>Bacteroidota</taxon>
        <taxon>Chitinophagia</taxon>
        <taxon>Chitinophagales</taxon>
        <taxon>Chitinophagaceae</taxon>
        <taxon>Flaviaestuariibacter</taxon>
    </lineage>
</organism>
<dbReference type="EMBL" id="BAABGY010000007">
    <property type="protein sequence ID" value="GAA4331476.1"/>
    <property type="molecule type" value="Genomic_DNA"/>
</dbReference>
<evidence type="ECO:0000313" key="8">
    <source>
        <dbReference type="Proteomes" id="UP001501725"/>
    </source>
</evidence>
<gene>
    <name evidence="7" type="ORF">GCM10023184_23360</name>
</gene>
<name>A0ABP8GY25_9BACT</name>
<evidence type="ECO:0000313" key="7">
    <source>
        <dbReference type="EMBL" id="GAA4331476.1"/>
    </source>
</evidence>
<evidence type="ECO:0000256" key="1">
    <source>
        <dbReference type="ARBA" id="ARBA00004141"/>
    </source>
</evidence>
<dbReference type="InterPro" id="IPR007267">
    <property type="entry name" value="GtrA_DPMS_TM"/>
</dbReference>
<reference evidence="8" key="1">
    <citation type="journal article" date="2019" name="Int. J. Syst. Evol. Microbiol.">
        <title>The Global Catalogue of Microorganisms (GCM) 10K type strain sequencing project: providing services to taxonomists for standard genome sequencing and annotation.</title>
        <authorList>
            <consortium name="The Broad Institute Genomics Platform"/>
            <consortium name="The Broad Institute Genome Sequencing Center for Infectious Disease"/>
            <person name="Wu L."/>
            <person name="Ma J."/>
        </authorList>
    </citation>
    <scope>NUCLEOTIDE SEQUENCE [LARGE SCALE GENOMIC DNA]</scope>
    <source>
        <strain evidence="8">JCM 17919</strain>
    </source>
</reference>